<feature type="domain" description="RNA polymerase N-terminal" evidence="14">
    <location>
        <begin position="251"/>
        <end position="544"/>
    </location>
</feature>
<comment type="similarity">
    <text evidence="2 12">Belongs to the RNA polymerase beta' chain family.</text>
</comment>
<dbReference type="Pfam" id="PF04997">
    <property type="entry name" value="RNA_pol_Rpb1_1"/>
    <property type="match status" value="1"/>
</dbReference>
<dbReference type="PANTHER" id="PTHR19376:SF11">
    <property type="entry name" value="DNA-DIRECTED RNA POLYMERASE I SUBUNIT RPA1"/>
    <property type="match status" value="1"/>
</dbReference>
<evidence type="ECO:0000256" key="4">
    <source>
        <dbReference type="ARBA" id="ARBA00022679"/>
    </source>
</evidence>
<keyword evidence="4 12" id="KW-0808">Transferase</keyword>
<evidence type="ECO:0000256" key="8">
    <source>
        <dbReference type="ARBA" id="ARBA00022842"/>
    </source>
</evidence>
<sequence>MVMKFHPKKISFGLYSDEEIERASCMEVVIPASFDRFGHPVQGGLYDLRMGPTDLSSNCKTCNLSLLSCPGHFGHIKLPRPVFNPMLFDTLLSIVKCCCFQCKHFRITNYDRLILFCKLSLLKNGEEINGLDELYMVEEEEELYRIVTEKVESSKKRKTASSTERHQEVVHKFLSNTGSRRKCVRCGHSNPWITKGSNMKILKNFRNKEEKEEEEKDFELLLPDVIKELIENLFLNEADLIESIFSTRDPGFFFMSNIPVIPNRFRPINIVNGKKIENPQSIYLNDILKICISMVKDLSYWPELQGAVLSSFDNSNIKKWHHSSTIPPGHKQILERKDGLFRRNIMGKRVNFAGRTVISPDPNLETREIGIPSIFAEALTFPEGVTSFNVSRLKKAVVNGPIYPGSLYLQDGNVMLSLKHMADEKRYALANQLLDGKKVVWRHLVDGDVVLVNRQPTLHRPSIMAHKCRVLKGERTIRMHYANCKSYNADFDGDEMNIHFPQTCVSEAEARHIVMNDFNYLAPTDGNPIRGLTQDHIIVATILTMKGSFFSEEDYFTLVNSGLNGKRIVLDKPCILKPIRLYSGKQVISTIIKNLGLAVNVEIETKIPADTWKEHSEESTLRINEGDIITGILDKNSLGPTFKSLAHACGEVKGFAASNDLLTYVGRVSNRFLQMYGFTVGIDDLILDRKADIKRKMVIDAEDKEARNLQKKYVEANPDFYLYDDKKAYLDSVMRAEMNKVTTSIVDASVPSGLKKSFPNNGMELIITVGAKGSIVNLSQISGALGQQELEGKRVPIMISGKTLPCFKSLDFGPSSGGYIYQGFLNGIDLPQYFFHCMAGREGLIDTAVKTANSGYLQRCLVKHMEEVKVEYDMSARMGSKVVQFIYGEDGLDCTKSSYLDDIEFFRKNTVLFKEKESGISKLGDISKGFLSKKFKDQIEKLDDELKRFLTSRYVCSLADPGESVGIIAAQSVGEPSTQMTLNTFHLAGVGAKNVTLGVPRLREILLVASRSIKTPLIVVPIKRNVGFDIAGCLKKVTLKDCVKKFGVAEEIVMIDGVFQKKVKIVFELSNFVDLASEALNKKFLKLFGKKMRGLCKAKYKLGVSEVGKKGLPEVDENKENESEDQNESDSDKESITKSDDLCVEVTSNESNEKDSDDNTTAYPDIDREDEQMDEPSNPSEEEIMNFTKNSRNVLSFEMLYPTGLNEVISSAIESILPTIIVREIKGVEKASVSGDMLFVESSSIFSLTRRIETSPGVYEDLMSFLDIYKAESNDIYNVYSTLGIEAARYAIINEIVKVFDVYGITIDSRHLLLVADYMTRKGSYSPFSRHGFGDEDSLIQRMSFESCYSRFKVAAAFHLEDRLSNPSASITVGNPVGCGTSCFDLIYNGDFPNKV</sequence>
<evidence type="ECO:0000256" key="1">
    <source>
        <dbReference type="ARBA" id="ARBA00004123"/>
    </source>
</evidence>
<dbReference type="VEuPathDB" id="MicrosporidiaDB:EROM_041410"/>
<dbReference type="InterPro" id="IPR045867">
    <property type="entry name" value="DNA-dir_RpoC_beta_prime"/>
</dbReference>
<evidence type="ECO:0000256" key="5">
    <source>
        <dbReference type="ARBA" id="ARBA00022695"/>
    </source>
</evidence>
<dbReference type="EMBL" id="JN039398">
    <property type="protein sequence ID" value="AEI69258.1"/>
    <property type="molecule type" value="Genomic_DNA"/>
</dbReference>
<gene>
    <name evidence="15" type="ORF">95175319</name>
</gene>
<dbReference type="EC" id="2.7.7.6" evidence="12"/>
<dbReference type="GO" id="GO:0046872">
    <property type="term" value="F:metal ion binding"/>
    <property type="evidence" value="ECO:0007669"/>
    <property type="project" value="UniProtKB-KW"/>
</dbReference>
<keyword evidence="10" id="KW-0539">Nucleus</keyword>
<evidence type="ECO:0000256" key="11">
    <source>
        <dbReference type="ARBA" id="ARBA00048552"/>
    </source>
</evidence>
<dbReference type="Gene3D" id="6.20.50.80">
    <property type="match status" value="1"/>
</dbReference>
<feature type="compositionally biased region" description="Basic and acidic residues" evidence="13">
    <location>
        <begin position="1130"/>
        <end position="1141"/>
    </location>
</feature>
<dbReference type="GO" id="GO:0003677">
    <property type="term" value="F:DNA binding"/>
    <property type="evidence" value="ECO:0007669"/>
    <property type="project" value="InterPro"/>
</dbReference>
<evidence type="ECO:0000313" key="15">
    <source>
        <dbReference type="EMBL" id="AEI69258.1"/>
    </source>
</evidence>
<keyword evidence="3 12" id="KW-0240">DNA-directed RNA polymerase</keyword>
<comment type="subcellular location">
    <subcellularLocation>
        <location evidence="1">Nucleus</location>
    </subcellularLocation>
</comment>
<dbReference type="SMART" id="SM00663">
    <property type="entry name" value="RPOLA_N"/>
    <property type="match status" value="1"/>
</dbReference>
<dbReference type="InterPro" id="IPR007080">
    <property type="entry name" value="RNA_pol_Rpb1_1"/>
</dbReference>
<dbReference type="InterPro" id="IPR015699">
    <property type="entry name" value="DNA-dir_RNA_pol1_lsu_N"/>
</dbReference>
<dbReference type="CDD" id="cd01435">
    <property type="entry name" value="RNAP_I_RPA1_N"/>
    <property type="match status" value="1"/>
</dbReference>
<dbReference type="Gene3D" id="3.30.1490.180">
    <property type="entry name" value="RNA polymerase ii"/>
    <property type="match status" value="1"/>
</dbReference>
<reference evidence="15" key="1">
    <citation type="submission" date="2011-05" db="EMBL/GenBank/DDBJ databases">
        <title>Acquisition of an animal gene by microsporidian intracellular parasites.</title>
        <authorList>
            <person name="Selman M."/>
            <person name="Pombert J.-F."/>
            <person name="Solter L."/>
            <person name="Farinelli L."/>
            <person name="Weiss L."/>
            <person name="Keeling P."/>
            <person name="Corradi N."/>
        </authorList>
    </citation>
    <scope>NUCLEOTIDE SEQUENCE</scope>
</reference>
<dbReference type="Gene3D" id="3.30.70.2850">
    <property type="match status" value="1"/>
</dbReference>
<dbReference type="Gene3D" id="1.10.132.30">
    <property type="match status" value="1"/>
</dbReference>
<dbReference type="InterPro" id="IPR006592">
    <property type="entry name" value="RNA_pol_N"/>
</dbReference>
<dbReference type="Gene3D" id="4.10.860.120">
    <property type="entry name" value="RNA polymerase II, clamp domain"/>
    <property type="match status" value="1"/>
</dbReference>
<dbReference type="InterPro" id="IPR044893">
    <property type="entry name" value="RNA_pol_Rpb1_clamp_domain"/>
</dbReference>
<dbReference type="Pfam" id="PF05000">
    <property type="entry name" value="RNA_pol_Rpb1_4"/>
    <property type="match status" value="1"/>
</dbReference>
<keyword evidence="7" id="KW-0862">Zinc</keyword>
<comment type="function">
    <text evidence="12">DNA-dependent RNA polymerase catalyzes the transcription of DNA into RNA using the four ribonucleoside triphosphates as substrates.</text>
</comment>
<dbReference type="Pfam" id="PF04998">
    <property type="entry name" value="RNA_pol_Rpb1_5"/>
    <property type="match status" value="1"/>
</dbReference>
<evidence type="ECO:0000256" key="10">
    <source>
        <dbReference type="ARBA" id="ARBA00023242"/>
    </source>
</evidence>
<dbReference type="InterPro" id="IPR007066">
    <property type="entry name" value="RNA_pol_Rpb1_3"/>
</dbReference>
<evidence type="ECO:0000256" key="12">
    <source>
        <dbReference type="RuleBase" id="RU004279"/>
    </source>
</evidence>
<dbReference type="Gene3D" id="2.40.40.20">
    <property type="match status" value="1"/>
</dbReference>
<keyword evidence="5 12" id="KW-0548">Nucleotidyltransferase</keyword>
<accession>F8V7J6</accession>
<keyword evidence="8" id="KW-0460">Magnesium</keyword>
<keyword evidence="9 12" id="KW-0804">Transcription</keyword>
<evidence type="ECO:0000256" key="6">
    <source>
        <dbReference type="ARBA" id="ARBA00022723"/>
    </source>
</evidence>
<dbReference type="InterPro" id="IPR042102">
    <property type="entry name" value="RNA_pol_Rpb1_3_sf"/>
</dbReference>
<dbReference type="GO" id="GO:0003899">
    <property type="term" value="F:DNA-directed RNA polymerase activity"/>
    <property type="evidence" value="ECO:0007669"/>
    <property type="project" value="UniProtKB-EC"/>
</dbReference>
<dbReference type="SUPFAM" id="SSF64484">
    <property type="entry name" value="beta and beta-prime subunits of DNA dependent RNA-polymerase"/>
    <property type="match status" value="1"/>
</dbReference>
<evidence type="ECO:0000259" key="14">
    <source>
        <dbReference type="SMART" id="SM00663"/>
    </source>
</evidence>
<dbReference type="InterPro" id="IPR000722">
    <property type="entry name" value="RNA_pol_asu"/>
</dbReference>
<protein>
    <recommendedName>
        <fullName evidence="12">DNA-directed RNA polymerase subunit</fullName>
        <ecNumber evidence="12">2.7.7.6</ecNumber>
    </recommendedName>
</protein>
<feature type="region of interest" description="Disordered" evidence="13">
    <location>
        <begin position="1113"/>
        <end position="1182"/>
    </location>
</feature>
<dbReference type="InterPro" id="IPR038120">
    <property type="entry name" value="Rpb1_funnel_sf"/>
</dbReference>
<dbReference type="Pfam" id="PF04983">
    <property type="entry name" value="RNA_pol_Rpb1_3"/>
    <property type="match status" value="1"/>
</dbReference>
<evidence type="ECO:0000256" key="13">
    <source>
        <dbReference type="SAM" id="MobiDB-lite"/>
    </source>
</evidence>
<dbReference type="Pfam" id="PF00623">
    <property type="entry name" value="RNA_pol_Rpb1_2"/>
    <property type="match status" value="1"/>
</dbReference>
<keyword evidence="6" id="KW-0479">Metal-binding</keyword>
<evidence type="ECO:0000256" key="7">
    <source>
        <dbReference type="ARBA" id="ARBA00022833"/>
    </source>
</evidence>
<dbReference type="InterPro" id="IPR007083">
    <property type="entry name" value="RNA_pol_Rpb1_4"/>
</dbReference>
<feature type="non-terminal residue" evidence="15">
    <location>
        <position position="1396"/>
    </location>
</feature>
<dbReference type="GO" id="GO:0005736">
    <property type="term" value="C:RNA polymerase I complex"/>
    <property type="evidence" value="ECO:0007669"/>
    <property type="project" value="UniProtKB-ARBA"/>
</dbReference>
<comment type="catalytic activity">
    <reaction evidence="11 12">
        <text>RNA(n) + a ribonucleoside 5'-triphosphate = RNA(n+1) + diphosphate</text>
        <dbReference type="Rhea" id="RHEA:21248"/>
        <dbReference type="Rhea" id="RHEA-COMP:14527"/>
        <dbReference type="Rhea" id="RHEA-COMP:17342"/>
        <dbReference type="ChEBI" id="CHEBI:33019"/>
        <dbReference type="ChEBI" id="CHEBI:61557"/>
        <dbReference type="ChEBI" id="CHEBI:140395"/>
        <dbReference type="EC" id="2.7.7.6"/>
    </reaction>
</comment>
<dbReference type="InterPro" id="IPR047107">
    <property type="entry name" value="DNA-dir_RNA_pol1_lsu_C"/>
</dbReference>
<dbReference type="InterPro" id="IPR007081">
    <property type="entry name" value="RNA_pol_Rpb1_5"/>
</dbReference>
<dbReference type="GO" id="GO:0006351">
    <property type="term" value="P:DNA-templated transcription"/>
    <property type="evidence" value="ECO:0007669"/>
    <property type="project" value="InterPro"/>
</dbReference>
<evidence type="ECO:0000256" key="2">
    <source>
        <dbReference type="ARBA" id="ARBA00006460"/>
    </source>
</evidence>
<proteinExistence type="inferred from homology"/>
<evidence type="ECO:0000256" key="3">
    <source>
        <dbReference type="ARBA" id="ARBA00022478"/>
    </source>
</evidence>
<evidence type="ECO:0000256" key="9">
    <source>
        <dbReference type="ARBA" id="ARBA00023163"/>
    </source>
</evidence>
<name>F8V7J6_9MICR</name>
<dbReference type="FunFam" id="2.40.40.20:FF:000019">
    <property type="entry name" value="DNA-directed RNA polymerase II subunit RPB1"/>
    <property type="match status" value="1"/>
</dbReference>
<dbReference type="Gene3D" id="1.10.274.100">
    <property type="entry name" value="RNA polymerase Rpb1, domain 3"/>
    <property type="match status" value="1"/>
</dbReference>
<feature type="compositionally biased region" description="Acidic residues" evidence="13">
    <location>
        <begin position="1167"/>
        <end position="1182"/>
    </location>
</feature>
<dbReference type="Gene3D" id="6.10.250.2940">
    <property type="match status" value="1"/>
</dbReference>
<dbReference type="PANTHER" id="PTHR19376">
    <property type="entry name" value="DNA-DIRECTED RNA POLYMERASE"/>
    <property type="match status" value="1"/>
</dbReference>
<dbReference type="CDD" id="cd02735">
    <property type="entry name" value="RNAP_I_Rpa1_C"/>
    <property type="match status" value="1"/>
</dbReference>
<organism evidence="15">
    <name type="scientific">Encephalitozoon romaleae</name>
    <dbReference type="NCBI Taxonomy" id="571949"/>
    <lineage>
        <taxon>Eukaryota</taxon>
        <taxon>Fungi</taxon>
        <taxon>Fungi incertae sedis</taxon>
        <taxon>Microsporidia</taxon>
        <taxon>Unikaryonidae</taxon>
        <taxon>Encephalitozoon</taxon>
    </lineage>
</organism>